<accession>A0ABU1I187</accession>
<proteinExistence type="predicted"/>
<evidence type="ECO:0000313" key="2">
    <source>
        <dbReference type="EMBL" id="MDR6167627.1"/>
    </source>
</evidence>
<dbReference type="InterPro" id="IPR029045">
    <property type="entry name" value="ClpP/crotonase-like_dom_sf"/>
</dbReference>
<evidence type="ECO:0000313" key="3">
    <source>
        <dbReference type="Proteomes" id="UP001260188"/>
    </source>
</evidence>
<keyword evidence="2" id="KW-0645">Protease</keyword>
<keyword evidence="2" id="KW-0378">Hydrolase</keyword>
<dbReference type="PANTHER" id="PTHR32060">
    <property type="entry name" value="TAIL-SPECIFIC PROTEASE"/>
    <property type="match status" value="1"/>
</dbReference>
<dbReference type="EMBL" id="JAVIZA010000001">
    <property type="protein sequence ID" value="MDR6167627.1"/>
    <property type="molecule type" value="Genomic_DNA"/>
</dbReference>
<dbReference type="Proteomes" id="UP001260188">
    <property type="component" value="Unassembled WGS sequence"/>
</dbReference>
<organism evidence="2 3">
    <name type="scientific">Microbacterium paludicola</name>
    <dbReference type="NCBI Taxonomy" id="300019"/>
    <lineage>
        <taxon>Bacteria</taxon>
        <taxon>Bacillati</taxon>
        <taxon>Actinomycetota</taxon>
        <taxon>Actinomycetes</taxon>
        <taxon>Micrococcales</taxon>
        <taxon>Microbacteriaceae</taxon>
        <taxon>Microbacterium</taxon>
    </lineage>
</organism>
<dbReference type="Pfam" id="PF03572">
    <property type="entry name" value="Peptidase_S41"/>
    <property type="match status" value="1"/>
</dbReference>
<dbReference type="EC" id="3.4.21.102" evidence="2"/>
<dbReference type="GO" id="GO:0006508">
    <property type="term" value="P:proteolysis"/>
    <property type="evidence" value="ECO:0007669"/>
    <property type="project" value="UniProtKB-KW"/>
</dbReference>
<keyword evidence="3" id="KW-1185">Reference proteome</keyword>
<name>A0ABU1I187_9MICO</name>
<dbReference type="GO" id="GO:0004252">
    <property type="term" value="F:serine-type endopeptidase activity"/>
    <property type="evidence" value="ECO:0007669"/>
    <property type="project" value="UniProtKB-EC"/>
</dbReference>
<protein>
    <submittedName>
        <fullName evidence="2">Carboxyl-terminal processing protease</fullName>
        <ecNumber evidence="2">3.4.21.102</ecNumber>
    </submittedName>
</protein>
<dbReference type="Gene3D" id="3.90.226.10">
    <property type="entry name" value="2-enoyl-CoA Hydratase, Chain A, domain 1"/>
    <property type="match status" value="1"/>
</dbReference>
<dbReference type="InterPro" id="IPR005151">
    <property type="entry name" value="Tail-specific_protease"/>
</dbReference>
<dbReference type="SUPFAM" id="SSF52096">
    <property type="entry name" value="ClpP/crotonase"/>
    <property type="match status" value="1"/>
</dbReference>
<evidence type="ECO:0000259" key="1">
    <source>
        <dbReference type="SMART" id="SM00245"/>
    </source>
</evidence>
<dbReference type="SMART" id="SM00245">
    <property type="entry name" value="TSPc"/>
    <property type="match status" value="1"/>
</dbReference>
<reference evidence="2 3" key="1">
    <citation type="submission" date="2023-08" db="EMBL/GenBank/DDBJ databases">
        <title>Functional and genomic diversity of the sorghum phyllosphere microbiome.</title>
        <authorList>
            <person name="Shade A."/>
        </authorList>
    </citation>
    <scope>NUCLEOTIDE SEQUENCE [LARGE SCALE GENOMIC DNA]</scope>
    <source>
        <strain evidence="2 3">SORGH_AS_0919</strain>
    </source>
</reference>
<sequence>MIGATVAVGAIAAVTAVGVVAIDVHGPRFGVYLVPPSVQKYAEIAVERLDRGYHTDSAEWPAARAALLEAGAHASTYADLYPALGEAVAVAGGPHSRFIPPGDASSADEVASAPVPTVSSQGGITTVVLPEMISPDASDQDAYATTVADGIDHAAAGTCGWIIDLRGNVGGNMYPMLSGVASLIPDGPALSFRDRHGGDAVVSMRPNGAALGESVFVDVGDRAKLTGVPLAVLQDDRTASSGEAVLASFRGLDGVRTFGVPSAGYSSANVSATLYDGATLVLTESAYVDRTGRNYDEQSIDPDQPVAASIAHDEARAWLEEQGCAG</sequence>
<comment type="caution">
    <text evidence="2">The sequence shown here is derived from an EMBL/GenBank/DDBJ whole genome shotgun (WGS) entry which is preliminary data.</text>
</comment>
<feature type="domain" description="Tail specific protease" evidence="1">
    <location>
        <begin position="92"/>
        <end position="307"/>
    </location>
</feature>
<dbReference type="PANTHER" id="PTHR32060:SF30">
    <property type="entry name" value="CARBOXY-TERMINAL PROCESSING PROTEASE CTPA"/>
    <property type="match status" value="1"/>
</dbReference>
<gene>
    <name evidence="2" type="ORF">QE367_001831</name>
</gene>
<dbReference type="CDD" id="cd06567">
    <property type="entry name" value="Peptidase_S41"/>
    <property type="match status" value="1"/>
</dbReference>